<dbReference type="GO" id="GO:0008107">
    <property type="term" value="F:galactoside 2-alpha-L-fucosyltransferase activity"/>
    <property type="evidence" value="ECO:0007669"/>
    <property type="project" value="InterPro"/>
</dbReference>
<comment type="caution">
    <text evidence="3">The sequence shown here is derived from an EMBL/GenBank/DDBJ whole genome shotgun (WGS) entry which is preliminary data.</text>
</comment>
<dbReference type="Proteomes" id="UP000285864">
    <property type="component" value="Unassembled WGS sequence"/>
</dbReference>
<dbReference type="GO" id="GO:0005975">
    <property type="term" value="P:carbohydrate metabolic process"/>
    <property type="evidence" value="ECO:0007669"/>
    <property type="project" value="InterPro"/>
</dbReference>
<accession>A0A412GSP0</accession>
<evidence type="ECO:0000313" key="3">
    <source>
        <dbReference type="EMBL" id="RGR97799.1"/>
    </source>
</evidence>
<reference evidence="3 4" key="1">
    <citation type="submission" date="2018-08" db="EMBL/GenBank/DDBJ databases">
        <title>A genome reference for cultivated species of the human gut microbiota.</title>
        <authorList>
            <person name="Zou Y."/>
            <person name="Xue W."/>
            <person name="Luo G."/>
        </authorList>
    </citation>
    <scope>NUCLEOTIDE SEQUENCE [LARGE SCALE GENOMIC DNA]</scope>
    <source>
        <strain evidence="3 4">AF24-2</strain>
    </source>
</reference>
<dbReference type="PANTHER" id="PTHR11927">
    <property type="entry name" value="GALACTOSIDE 2-L-FUCOSYLTRANSFERASE"/>
    <property type="match status" value="1"/>
</dbReference>
<evidence type="ECO:0000256" key="1">
    <source>
        <dbReference type="ARBA" id="ARBA00022676"/>
    </source>
</evidence>
<dbReference type="RefSeq" id="WP_007567024.1">
    <property type="nucleotide sequence ID" value="NZ_CABKNL010000060.1"/>
</dbReference>
<dbReference type="PANTHER" id="PTHR11927:SF9">
    <property type="entry name" value="L-FUCOSYLTRANSFERASE"/>
    <property type="match status" value="1"/>
</dbReference>
<dbReference type="AlphaFoldDB" id="A0A412GSP0"/>
<organism evidence="3 4">
    <name type="scientific">Phocaeicola coprocola</name>
    <dbReference type="NCBI Taxonomy" id="310298"/>
    <lineage>
        <taxon>Bacteria</taxon>
        <taxon>Pseudomonadati</taxon>
        <taxon>Bacteroidota</taxon>
        <taxon>Bacteroidia</taxon>
        <taxon>Bacteroidales</taxon>
        <taxon>Bacteroidaceae</taxon>
        <taxon>Phocaeicola</taxon>
    </lineage>
</organism>
<dbReference type="EMBL" id="QRUU01000018">
    <property type="protein sequence ID" value="RGR97799.1"/>
    <property type="molecule type" value="Genomic_DNA"/>
</dbReference>
<protein>
    <submittedName>
        <fullName evidence="3">Alpha-1,2-fucosyltransferase</fullName>
    </submittedName>
</protein>
<dbReference type="GeneID" id="79858693"/>
<name>A0A412GSP0_9BACT</name>
<dbReference type="Gene3D" id="3.40.50.11350">
    <property type="match status" value="1"/>
</dbReference>
<dbReference type="CDD" id="cd11301">
    <property type="entry name" value="Fut1_Fut2_like"/>
    <property type="match status" value="1"/>
</dbReference>
<keyword evidence="1 3" id="KW-0328">Glycosyltransferase</keyword>
<keyword evidence="4" id="KW-1185">Reference proteome</keyword>
<sequence>MRLIKMTGGLGNQMFIYAFYLKMKKLFPHTKIDLSDMMHYHVHHGYEMNRVFALPHTEFCINRTLKKLMEFLLCKVVYERKQKNGSMEAFEKKYAWPLIYFKGFYQSERFFADIEDDVRKTFCFNMELINIRSREMMKVIDADEHAVSIHIRRGDYLLPKFWANAGCVCQLPYYKNAIAELKKHDSTPSFYVFSDDIEWVKQNLSLSNAHYIDWNQGNDSWQDMMLMSHCRNHIICNSTFSWWGAWLNPRKNKTVIVPSRWFMKEETPYIYPARWIKVPIN</sequence>
<evidence type="ECO:0000256" key="2">
    <source>
        <dbReference type="ARBA" id="ARBA00022679"/>
    </source>
</evidence>
<proteinExistence type="predicted"/>
<dbReference type="GO" id="GO:0016020">
    <property type="term" value="C:membrane"/>
    <property type="evidence" value="ECO:0007669"/>
    <property type="project" value="InterPro"/>
</dbReference>
<dbReference type="InterPro" id="IPR002516">
    <property type="entry name" value="Glyco_trans_11"/>
</dbReference>
<evidence type="ECO:0000313" key="4">
    <source>
        <dbReference type="Proteomes" id="UP000285864"/>
    </source>
</evidence>
<keyword evidence="2 3" id="KW-0808">Transferase</keyword>
<gene>
    <name evidence="3" type="ORF">DWY20_06030</name>
</gene>
<dbReference type="Pfam" id="PF01531">
    <property type="entry name" value="Glyco_transf_11"/>
    <property type="match status" value="1"/>
</dbReference>